<dbReference type="EMBL" id="MN070121">
    <property type="protein sequence ID" value="QEA10371.1"/>
    <property type="molecule type" value="Genomic_DNA"/>
</dbReference>
<protein>
    <submittedName>
        <fullName evidence="1">Uncharacterized protein</fullName>
    </submittedName>
</protein>
<gene>
    <name evidence="1" type="ORF">CPT_Shemara_042</name>
</gene>
<dbReference type="Proteomes" id="UP000321671">
    <property type="component" value="Segment"/>
</dbReference>
<name>A0A5B8RN08_9CAUD</name>
<proteinExistence type="predicted"/>
<dbReference type="PROSITE" id="PS51257">
    <property type="entry name" value="PROKAR_LIPOPROTEIN"/>
    <property type="match status" value="1"/>
</dbReference>
<keyword evidence="2" id="KW-1185">Reference proteome</keyword>
<reference evidence="1 2" key="1">
    <citation type="journal article" date="2020" name="Microbiol. Resour. Announc.">
        <title>Complete Genome Sequence of Salmonella enterica Siphophage Shemara.</title>
        <authorList>
            <person name="Chung M."/>
            <person name="Xie Y."/>
            <person name="Newkirk H."/>
            <person name="Liu M."/>
            <person name="Gill J.J."/>
            <person name="Ramsey J."/>
        </authorList>
    </citation>
    <scope>NUCLEOTIDE SEQUENCE [LARGE SCALE GENOMIC DNA]</scope>
</reference>
<evidence type="ECO:0000313" key="1">
    <source>
        <dbReference type="EMBL" id="QEA10371.1"/>
    </source>
</evidence>
<evidence type="ECO:0000313" key="2">
    <source>
        <dbReference type="Proteomes" id="UP000321671"/>
    </source>
</evidence>
<sequence length="49" mass="5560">MRIFLFWWLVSFLACCIGGGAVAFWCYGLLPRVLLTAAARALLIIWIRS</sequence>
<accession>A0A5B8RN08</accession>
<organism evidence="1 2">
    <name type="scientific">Salmonella phage Shemara</name>
    <dbReference type="NCBI Taxonomy" id="2596714"/>
    <lineage>
        <taxon>Viruses</taxon>
        <taxon>Duplodnaviria</taxon>
        <taxon>Heunggongvirae</taxon>
        <taxon>Uroviricota</taxon>
        <taxon>Caudoviricetes</taxon>
        <taxon>Sarkviridae</taxon>
        <taxon>Guernseyvirinae</taxon>
        <taxon>Cornellvirus</taxon>
        <taxon>Cornellvirus shemara</taxon>
    </lineage>
</organism>